<dbReference type="OMA" id="AKRTFYW"/>
<accession>A0A0L0DJS8</accession>
<comment type="function">
    <text evidence="9">Catalyzes the stereospecific oxidation of squalene to (S)-2,3-epoxysqualene, and is considered to be a rate-limiting enzyme in steroid biosynthesis.</text>
</comment>
<dbReference type="Pfam" id="PF08491">
    <property type="entry name" value="SE"/>
    <property type="match status" value="1"/>
</dbReference>
<dbReference type="AlphaFoldDB" id="A0A0L0DJS8"/>
<keyword evidence="5 9" id="KW-0285">Flavoprotein</keyword>
<dbReference type="PANTHER" id="PTHR10835">
    <property type="entry name" value="SQUALENE MONOOXYGENASE"/>
    <property type="match status" value="1"/>
</dbReference>
<dbReference type="GO" id="GO:0050660">
    <property type="term" value="F:flavin adenine dinucleotide binding"/>
    <property type="evidence" value="ECO:0007669"/>
    <property type="project" value="UniProtKB-UniRule"/>
</dbReference>
<dbReference type="GO" id="GO:0016020">
    <property type="term" value="C:membrane"/>
    <property type="evidence" value="ECO:0007669"/>
    <property type="project" value="UniProtKB-SubCell"/>
</dbReference>
<evidence type="ECO:0000256" key="7">
    <source>
        <dbReference type="ARBA" id="ARBA00023002"/>
    </source>
</evidence>
<evidence type="ECO:0000256" key="8">
    <source>
        <dbReference type="ARBA" id="ARBA00023136"/>
    </source>
</evidence>
<evidence type="ECO:0000313" key="11">
    <source>
        <dbReference type="EMBL" id="KNC52664.1"/>
    </source>
</evidence>
<evidence type="ECO:0000259" key="10">
    <source>
        <dbReference type="Pfam" id="PF08491"/>
    </source>
</evidence>
<comment type="catalytic activity">
    <reaction evidence="9">
        <text>squalene + reduced [NADPH--hemoprotein reductase] + O2 = (S)-2,3-epoxysqualene + oxidized [NADPH--hemoprotein reductase] + H2O + H(+)</text>
        <dbReference type="Rhea" id="RHEA:25282"/>
        <dbReference type="Rhea" id="RHEA-COMP:11964"/>
        <dbReference type="Rhea" id="RHEA-COMP:11965"/>
        <dbReference type="ChEBI" id="CHEBI:15377"/>
        <dbReference type="ChEBI" id="CHEBI:15378"/>
        <dbReference type="ChEBI" id="CHEBI:15379"/>
        <dbReference type="ChEBI" id="CHEBI:15440"/>
        <dbReference type="ChEBI" id="CHEBI:15441"/>
        <dbReference type="ChEBI" id="CHEBI:57618"/>
        <dbReference type="ChEBI" id="CHEBI:58210"/>
        <dbReference type="EC" id="1.14.14.17"/>
    </reaction>
</comment>
<comment type="subcellular location">
    <subcellularLocation>
        <location evidence="2">Membrane</location>
    </subcellularLocation>
</comment>
<evidence type="ECO:0000256" key="1">
    <source>
        <dbReference type="ARBA" id="ARBA00001974"/>
    </source>
</evidence>
<dbReference type="EC" id="1.14.14.17" evidence="4 9"/>
<keyword evidence="7 9" id="KW-0560">Oxidoreductase</keyword>
<name>A0A0L0DJS8_THETB</name>
<dbReference type="PANTHER" id="PTHR10835:SF0">
    <property type="entry name" value="SQUALENE MONOOXYGENASE"/>
    <property type="match status" value="1"/>
</dbReference>
<keyword evidence="8" id="KW-0472">Membrane</keyword>
<feature type="domain" description="Squalene epoxidase" evidence="10">
    <location>
        <begin position="199"/>
        <end position="461"/>
    </location>
</feature>
<dbReference type="STRING" id="461836.A0A0L0DJS8"/>
<keyword evidence="12" id="KW-1185">Reference proteome</keyword>
<dbReference type="GO" id="GO:0004506">
    <property type="term" value="F:squalene monooxygenase activity"/>
    <property type="evidence" value="ECO:0007669"/>
    <property type="project" value="UniProtKB-UniRule"/>
</dbReference>
<dbReference type="GeneID" id="25567209"/>
<evidence type="ECO:0000256" key="4">
    <source>
        <dbReference type="ARBA" id="ARBA00012312"/>
    </source>
</evidence>
<sequence>MAGRGSTSEAARERTARLLAQMAPVAAATAGSSGRRKTAAPPVTHTADVCIVGAGVLGAALAAVLGRKGYTVVVLERDWSEPNRIVGELLQPGGLRVLRELGLGEAVEGIDGQAIEGYGVFYGEEAVRLPYPPEAGEAPMGIAFHHGRFVMGLRKAAREAPGVTALAATVNRMWEDEEGTVLGVDYTSKDDGSKGRINAWLTIACDGFASRARKLLTKTKPAKTSTFLALELEDVELPFPNSGHVILADPSPILCYPIGSREARMLIDIPNSVPGKEYGEYVRAMTEQMPPALRAGALAALEKSPKLRTMPNSYLPAVPERKLGAIALGDSFNMRHPLTGAGMTVALADGKLLVELLGEVDDLSDRKATAKKLKSFYTLRKEHASTANVLANALYAVFAARDNEYLPFMQDACFEYFKLNRITRDGTMSLLGLLDTRPYVLVSHFFAVAAYAIVKTVLPLPYPTRIAQAFHILMSATRVIKPLLDNENVTALALLPNSLLGIEASISDFMK</sequence>
<dbReference type="eggNOG" id="KOG1298">
    <property type="taxonomic scope" value="Eukaryota"/>
</dbReference>
<dbReference type="EMBL" id="GL349474">
    <property type="protein sequence ID" value="KNC52664.1"/>
    <property type="molecule type" value="Genomic_DNA"/>
</dbReference>
<protein>
    <recommendedName>
        <fullName evidence="4 9">Squalene monooxygenase</fullName>
        <ecNumber evidence="4 9">1.14.14.17</ecNumber>
    </recommendedName>
</protein>
<evidence type="ECO:0000256" key="9">
    <source>
        <dbReference type="RuleBase" id="RU367121"/>
    </source>
</evidence>
<dbReference type="UniPathway" id="UPA00767">
    <property type="reaction ID" value="UER00752"/>
</dbReference>
<evidence type="ECO:0000313" key="12">
    <source>
        <dbReference type="Proteomes" id="UP000054408"/>
    </source>
</evidence>
<comment type="similarity">
    <text evidence="3 9">Belongs to the squalene monooxygenase family.</text>
</comment>
<dbReference type="SUPFAM" id="SSF51905">
    <property type="entry name" value="FAD/NAD(P)-binding domain"/>
    <property type="match status" value="1"/>
</dbReference>
<dbReference type="GO" id="GO:0016126">
    <property type="term" value="P:sterol biosynthetic process"/>
    <property type="evidence" value="ECO:0007669"/>
    <property type="project" value="UniProtKB-UniRule"/>
</dbReference>
<evidence type="ECO:0000256" key="3">
    <source>
        <dbReference type="ARBA" id="ARBA00008802"/>
    </source>
</evidence>
<dbReference type="InterPro" id="IPR013698">
    <property type="entry name" value="Squalene_epoxidase"/>
</dbReference>
<dbReference type="Proteomes" id="UP000054408">
    <property type="component" value="Unassembled WGS sequence"/>
</dbReference>
<dbReference type="PRINTS" id="PR00420">
    <property type="entry name" value="RNGMNOXGNASE"/>
</dbReference>
<reference evidence="11 12" key="1">
    <citation type="submission" date="2010-05" db="EMBL/GenBank/DDBJ databases">
        <title>The Genome Sequence of Thecamonas trahens ATCC 50062.</title>
        <authorList>
            <consortium name="The Broad Institute Genome Sequencing Platform"/>
            <person name="Russ C."/>
            <person name="Cuomo C."/>
            <person name="Shea T."/>
            <person name="Young S.K."/>
            <person name="Zeng Q."/>
            <person name="Koehrsen M."/>
            <person name="Haas B."/>
            <person name="Borodovsky M."/>
            <person name="Guigo R."/>
            <person name="Alvarado L."/>
            <person name="Berlin A."/>
            <person name="Bochicchio J."/>
            <person name="Borenstein D."/>
            <person name="Chapman S."/>
            <person name="Chen Z."/>
            <person name="Freedman E."/>
            <person name="Gellesch M."/>
            <person name="Goldberg J."/>
            <person name="Griggs A."/>
            <person name="Gujja S."/>
            <person name="Heilman E."/>
            <person name="Heiman D."/>
            <person name="Hepburn T."/>
            <person name="Howarth C."/>
            <person name="Jen D."/>
            <person name="Larson L."/>
            <person name="Mehta T."/>
            <person name="Park D."/>
            <person name="Pearson M."/>
            <person name="Roberts A."/>
            <person name="Saif S."/>
            <person name="Shenoy N."/>
            <person name="Sisk P."/>
            <person name="Stolte C."/>
            <person name="Sykes S."/>
            <person name="Thomson T."/>
            <person name="Walk T."/>
            <person name="White J."/>
            <person name="Yandava C."/>
            <person name="Burger G."/>
            <person name="Gray M.W."/>
            <person name="Holland P.W.H."/>
            <person name="King N."/>
            <person name="Lang F.B.F."/>
            <person name="Roger A.J."/>
            <person name="Ruiz-Trillo I."/>
            <person name="Lander E."/>
            <person name="Nusbaum C."/>
        </authorList>
    </citation>
    <scope>NUCLEOTIDE SEQUENCE [LARGE SCALE GENOMIC DNA]</scope>
    <source>
        <strain evidence="11 12">ATCC 50062</strain>
    </source>
</reference>
<dbReference type="InterPro" id="IPR036188">
    <property type="entry name" value="FAD/NAD-bd_sf"/>
</dbReference>
<evidence type="ECO:0000256" key="2">
    <source>
        <dbReference type="ARBA" id="ARBA00004370"/>
    </source>
</evidence>
<evidence type="ECO:0000256" key="6">
    <source>
        <dbReference type="ARBA" id="ARBA00022827"/>
    </source>
</evidence>
<keyword evidence="6 9" id="KW-0274">FAD</keyword>
<dbReference type="Gene3D" id="3.50.50.60">
    <property type="entry name" value="FAD/NAD(P)-binding domain"/>
    <property type="match status" value="1"/>
</dbReference>
<dbReference type="InterPro" id="IPR040125">
    <property type="entry name" value="Squalene_monox"/>
</dbReference>
<dbReference type="GO" id="GO:0005783">
    <property type="term" value="C:endoplasmic reticulum"/>
    <property type="evidence" value="ECO:0007669"/>
    <property type="project" value="TreeGrafter"/>
</dbReference>
<proteinExistence type="inferred from homology"/>
<evidence type="ECO:0000256" key="5">
    <source>
        <dbReference type="ARBA" id="ARBA00022630"/>
    </source>
</evidence>
<gene>
    <name evidence="11" type="ORF">AMSG_08534</name>
</gene>
<comment type="cofactor">
    <cofactor evidence="1 9">
        <name>FAD</name>
        <dbReference type="ChEBI" id="CHEBI:57692"/>
    </cofactor>
</comment>
<dbReference type="OrthoDB" id="1678617at2759"/>
<dbReference type="RefSeq" id="XP_013755214.1">
    <property type="nucleotide sequence ID" value="XM_013899760.1"/>
</dbReference>
<organism evidence="11 12">
    <name type="scientific">Thecamonas trahens ATCC 50062</name>
    <dbReference type="NCBI Taxonomy" id="461836"/>
    <lineage>
        <taxon>Eukaryota</taxon>
        <taxon>Apusozoa</taxon>
        <taxon>Apusomonadida</taxon>
        <taxon>Apusomonadidae</taxon>
        <taxon>Thecamonas</taxon>
    </lineage>
</organism>